<dbReference type="Proteomes" id="UP000577891">
    <property type="component" value="Unassembled WGS sequence"/>
</dbReference>
<keyword evidence="1" id="KW-0812">Transmembrane</keyword>
<keyword evidence="1" id="KW-1133">Transmembrane helix</keyword>
<feature type="transmembrane region" description="Helical" evidence="1">
    <location>
        <begin position="20"/>
        <end position="41"/>
    </location>
</feature>
<evidence type="ECO:0000256" key="1">
    <source>
        <dbReference type="SAM" id="Phobius"/>
    </source>
</evidence>
<reference evidence="2 3" key="1">
    <citation type="submission" date="2020-04" db="EMBL/GenBank/DDBJ databases">
        <title>Description of novel Gluconacetobacter.</title>
        <authorList>
            <person name="Sombolestani A."/>
        </authorList>
    </citation>
    <scope>NUCLEOTIDE SEQUENCE [LARGE SCALE GENOMIC DNA]</scope>
    <source>
        <strain evidence="2 3">LMG 27724</strain>
    </source>
</reference>
<evidence type="ECO:0000313" key="3">
    <source>
        <dbReference type="Proteomes" id="UP000577891"/>
    </source>
</evidence>
<keyword evidence="1" id="KW-0472">Membrane</keyword>
<accession>A0A7W4J183</accession>
<name>A0A7W4J183_9PROT</name>
<gene>
    <name evidence="2" type="ORF">HLH35_12085</name>
</gene>
<proteinExistence type="predicted"/>
<dbReference type="AlphaFoldDB" id="A0A7W4J183"/>
<evidence type="ECO:0000313" key="2">
    <source>
        <dbReference type="EMBL" id="MBB2172848.1"/>
    </source>
</evidence>
<dbReference type="EMBL" id="JABEQE010000010">
    <property type="protein sequence ID" value="MBB2172848.1"/>
    <property type="molecule type" value="Genomic_DNA"/>
</dbReference>
<sequence length="47" mass="5081">MQNHIPLRLPDERGLSLREVSCLFIGAGLAILGYATIALFLDLAAQV</sequence>
<dbReference type="RefSeq" id="WP_182979374.1">
    <property type="nucleotide sequence ID" value="NZ_BAABGB010000005.1"/>
</dbReference>
<organism evidence="2 3">
    <name type="scientific">Gluconacetobacter asukensis</name>
    <dbReference type="NCBI Taxonomy" id="1017181"/>
    <lineage>
        <taxon>Bacteria</taxon>
        <taxon>Pseudomonadati</taxon>
        <taxon>Pseudomonadota</taxon>
        <taxon>Alphaproteobacteria</taxon>
        <taxon>Acetobacterales</taxon>
        <taxon>Acetobacteraceae</taxon>
        <taxon>Gluconacetobacter</taxon>
    </lineage>
</organism>
<keyword evidence="3" id="KW-1185">Reference proteome</keyword>
<comment type="caution">
    <text evidence="2">The sequence shown here is derived from an EMBL/GenBank/DDBJ whole genome shotgun (WGS) entry which is preliminary data.</text>
</comment>
<protein>
    <submittedName>
        <fullName evidence="2">Uncharacterized protein</fullName>
    </submittedName>
</protein>